<evidence type="ECO:0000256" key="6">
    <source>
        <dbReference type="ARBA" id="ARBA00023136"/>
    </source>
</evidence>
<dbReference type="Gene3D" id="1.20.58.150">
    <property type="entry name" value="ANTH domain"/>
    <property type="match status" value="1"/>
</dbReference>
<dbReference type="SMART" id="SM00273">
    <property type="entry name" value="ENTH"/>
    <property type="match status" value="1"/>
</dbReference>
<gene>
    <name evidence="10" type="ORF">Tco_0893716</name>
</gene>
<accession>A0ABQ5CB55</accession>
<evidence type="ECO:0000256" key="3">
    <source>
        <dbReference type="ARBA" id="ARBA00004600"/>
    </source>
</evidence>
<protein>
    <submittedName>
        <fullName evidence="10">Clathrin assembly protein</fullName>
    </submittedName>
</protein>
<dbReference type="InterPro" id="IPR048050">
    <property type="entry name" value="ANTH_N_plant"/>
</dbReference>
<keyword evidence="4" id="KW-0254">Endocytosis</keyword>
<keyword evidence="5" id="KW-0333">Golgi apparatus</keyword>
<evidence type="ECO:0000256" key="5">
    <source>
        <dbReference type="ARBA" id="ARBA00023034"/>
    </source>
</evidence>
<keyword evidence="7" id="KW-0168">Coated pit</keyword>
<evidence type="ECO:0000313" key="10">
    <source>
        <dbReference type="EMBL" id="GJT23779.1"/>
    </source>
</evidence>
<dbReference type="PROSITE" id="PS50942">
    <property type="entry name" value="ENTH"/>
    <property type="match status" value="1"/>
</dbReference>
<organism evidence="10 11">
    <name type="scientific">Tanacetum coccineum</name>
    <dbReference type="NCBI Taxonomy" id="301880"/>
    <lineage>
        <taxon>Eukaryota</taxon>
        <taxon>Viridiplantae</taxon>
        <taxon>Streptophyta</taxon>
        <taxon>Embryophyta</taxon>
        <taxon>Tracheophyta</taxon>
        <taxon>Spermatophyta</taxon>
        <taxon>Magnoliopsida</taxon>
        <taxon>eudicotyledons</taxon>
        <taxon>Gunneridae</taxon>
        <taxon>Pentapetalae</taxon>
        <taxon>asterids</taxon>
        <taxon>campanulids</taxon>
        <taxon>Asterales</taxon>
        <taxon>Asteraceae</taxon>
        <taxon>Asteroideae</taxon>
        <taxon>Anthemideae</taxon>
        <taxon>Anthemidinae</taxon>
        <taxon>Tanacetum</taxon>
    </lineage>
</organism>
<dbReference type="InterPro" id="IPR011417">
    <property type="entry name" value="ANTH_dom"/>
</dbReference>
<dbReference type="SUPFAM" id="SSF89009">
    <property type="entry name" value="GAT-like domain"/>
    <property type="match status" value="1"/>
</dbReference>
<dbReference type="EMBL" id="BQNB010014082">
    <property type="protein sequence ID" value="GJT23779.1"/>
    <property type="molecule type" value="Genomic_DNA"/>
</dbReference>
<dbReference type="PANTHER" id="PTHR22951">
    <property type="entry name" value="CLATHRIN ASSEMBLY PROTEIN"/>
    <property type="match status" value="1"/>
</dbReference>
<dbReference type="SUPFAM" id="SSF48464">
    <property type="entry name" value="ENTH/VHS domain"/>
    <property type="match status" value="1"/>
</dbReference>
<evidence type="ECO:0000313" key="11">
    <source>
        <dbReference type="Proteomes" id="UP001151760"/>
    </source>
</evidence>
<evidence type="ECO:0000256" key="4">
    <source>
        <dbReference type="ARBA" id="ARBA00022583"/>
    </source>
</evidence>
<comment type="caution">
    <text evidence="10">The sequence shown here is derived from an EMBL/GenBank/DDBJ whole genome shotgun (WGS) entry which is preliminary data.</text>
</comment>
<dbReference type="Proteomes" id="UP001151760">
    <property type="component" value="Unassembled WGS sequence"/>
</dbReference>
<keyword evidence="8" id="KW-0968">Cytoplasmic vesicle</keyword>
<comment type="subcellular location">
    <subcellularLocation>
        <location evidence="1">Cytoplasmic vesicle</location>
        <location evidence="1">Clathrin-coated vesicle</location>
    </subcellularLocation>
    <subcellularLocation>
        <location evidence="2">Golgi apparatus</location>
    </subcellularLocation>
    <subcellularLocation>
        <location evidence="3">Membrane</location>
        <location evidence="3">Clathrin-coated pit</location>
    </subcellularLocation>
</comment>
<proteinExistence type="predicted"/>
<sequence length="363" mass="41345">MGTFGKWRRAFGAIKDSTTVGLAKVSSDFKNLDIAIVKATNHEECLPKDLHVKRIIVGTLFAVPRADVGYCIHAFSRRLTKTKNWIVAVKTLMVLHRILREGDPSFREELLVHRRRRKFIQIAEFRDESSQLALDCSSWIQMYAAFLEERVECFRVLGFDIETEWLTTLPGGGKAYSRTQLMTVDELLSHLPIMQQLLHRLITCQPEGAAFHNTLIQHSLALVIRESLKIYSLTILSFNQFFNLNKDDAVIALNIYKKAGKQAGQLADFYNMGKHLRVSMNIQFPSLSQPPPSFLATMEEYVNGASSNGSVSYIKLVRLTIFILIYTCIQQLENECFPFLFLFETEGASSYCGRAITTRDQRS</sequence>
<reference evidence="10" key="1">
    <citation type="journal article" date="2022" name="Int. J. Mol. Sci.">
        <title>Draft Genome of Tanacetum Coccineum: Genomic Comparison of Closely Related Tanacetum-Family Plants.</title>
        <authorList>
            <person name="Yamashiro T."/>
            <person name="Shiraishi A."/>
            <person name="Nakayama K."/>
            <person name="Satake H."/>
        </authorList>
    </citation>
    <scope>NUCLEOTIDE SEQUENCE</scope>
</reference>
<evidence type="ECO:0000256" key="2">
    <source>
        <dbReference type="ARBA" id="ARBA00004555"/>
    </source>
</evidence>
<keyword evidence="11" id="KW-1185">Reference proteome</keyword>
<evidence type="ECO:0000256" key="7">
    <source>
        <dbReference type="ARBA" id="ARBA00023176"/>
    </source>
</evidence>
<keyword evidence="6" id="KW-0472">Membrane</keyword>
<reference evidence="10" key="2">
    <citation type="submission" date="2022-01" db="EMBL/GenBank/DDBJ databases">
        <authorList>
            <person name="Yamashiro T."/>
            <person name="Shiraishi A."/>
            <person name="Satake H."/>
            <person name="Nakayama K."/>
        </authorList>
    </citation>
    <scope>NUCLEOTIDE SEQUENCE</scope>
</reference>
<evidence type="ECO:0000259" key="9">
    <source>
        <dbReference type="PROSITE" id="PS50942"/>
    </source>
</evidence>
<dbReference type="InterPro" id="IPR045192">
    <property type="entry name" value="AP180-like"/>
</dbReference>
<evidence type="ECO:0000256" key="8">
    <source>
        <dbReference type="ARBA" id="ARBA00023329"/>
    </source>
</evidence>
<name>A0ABQ5CB55_9ASTR</name>
<dbReference type="CDD" id="cd03564">
    <property type="entry name" value="ANTH_N"/>
    <property type="match status" value="1"/>
</dbReference>
<dbReference type="Gene3D" id="1.25.40.90">
    <property type="match status" value="1"/>
</dbReference>
<dbReference type="InterPro" id="IPR013809">
    <property type="entry name" value="ENTH"/>
</dbReference>
<evidence type="ECO:0000256" key="1">
    <source>
        <dbReference type="ARBA" id="ARBA00004132"/>
    </source>
</evidence>
<dbReference type="PANTHER" id="PTHR22951:SF5">
    <property type="entry name" value="PHOSPHATIDYLINOSITOL-BINDING CLATHRIN ASSEMBLY PROTEIN LAP"/>
    <property type="match status" value="1"/>
</dbReference>
<dbReference type="InterPro" id="IPR008942">
    <property type="entry name" value="ENTH_VHS"/>
</dbReference>
<dbReference type="InterPro" id="IPR014712">
    <property type="entry name" value="ANTH_dom_sf"/>
</dbReference>
<dbReference type="Pfam" id="PF07651">
    <property type="entry name" value="ANTH"/>
    <property type="match status" value="1"/>
</dbReference>
<feature type="domain" description="ENTH" evidence="9">
    <location>
        <begin position="24"/>
        <end position="161"/>
    </location>
</feature>